<dbReference type="InterPro" id="IPR012349">
    <property type="entry name" value="Split_barrel_FMN-bd"/>
</dbReference>
<reference evidence="2 3" key="1">
    <citation type="submission" date="2017-01" db="EMBL/GenBank/DDBJ databases">
        <authorList>
            <person name="Mah S.A."/>
            <person name="Swanson W.J."/>
            <person name="Moy G.W."/>
            <person name="Vacquier V.D."/>
        </authorList>
    </citation>
    <scope>NUCLEOTIDE SEQUENCE [LARGE SCALE GENOMIC DNA]</scope>
    <source>
        <strain evidence="2 3">DSM 29590</strain>
    </source>
</reference>
<dbReference type="PANTHER" id="PTHR43812:SF2">
    <property type="entry name" value="FLAVIN REDUCTASE LIKE DOMAIN-CONTAINING PROTEIN"/>
    <property type="match status" value="1"/>
</dbReference>
<dbReference type="Pfam" id="PF01613">
    <property type="entry name" value="Flavin_Reduct"/>
    <property type="match status" value="1"/>
</dbReference>
<evidence type="ECO:0000259" key="1">
    <source>
        <dbReference type="SMART" id="SM00903"/>
    </source>
</evidence>
<dbReference type="OrthoDB" id="9783347at2"/>
<dbReference type="EMBL" id="FTNV01000003">
    <property type="protein sequence ID" value="SIS23126.1"/>
    <property type="molecule type" value="Genomic_DNA"/>
</dbReference>
<dbReference type="STRING" id="573024.SAMN05216208_2477"/>
<dbReference type="InterPro" id="IPR002563">
    <property type="entry name" value="Flavin_Rdtase-like_dom"/>
</dbReference>
<sequence>MHYGDDRPEALPHNPFKAIITPRPIGWIGTLDPGGLTNLAPYSFFNAIGSDPDMVMFSSEGAKHSATYAREQGEFTFSLATEALKDEMNISSTPQPSGVSEFELAQVEQGQPVVIRTPFVAASPAALECVTLEVRQLSDRHGTLLDRFMVIGEVVQTHIRDEFIKDGRFDTVGARPIARMGYRDYSTVTASWELGRPKA</sequence>
<dbReference type="SUPFAM" id="SSF50475">
    <property type="entry name" value="FMN-binding split barrel"/>
    <property type="match status" value="1"/>
</dbReference>
<dbReference type="PANTHER" id="PTHR43812">
    <property type="entry name" value="BLR2425 PROTEIN"/>
    <property type="match status" value="1"/>
</dbReference>
<dbReference type="GO" id="GO:0010181">
    <property type="term" value="F:FMN binding"/>
    <property type="evidence" value="ECO:0007669"/>
    <property type="project" value="InterPro"/>
</dbReference>
<proteinExistence type="predicted"/>
<keyword evidence="3" id="KW-1185">Reference proteome</keyword>
<dbReference type="GO" id="GO:0016646">
    <property type="term" value="F:oxidoreductase activity, acting on the CH-NH group of donors, NAD or NADP as acceptor"/>
    <property type="evidence" value="ECO:0007669"/>
    <property type="project" value="UniProtKB-ARBA"/>
</dbReference>
<name>A0A1N7HE27_9RHOB</name>
<dbReference type="Proteomes" id="UP000186019">
    <property type="component" value="Unassembled WGS sequence"/>
</dbReference>
<dbReference type="AlphaFoldDB" id="A0A1N7HE27"/>
<accession>A0A1N7HE27</accession>
<protein>
    <submittedName>
        <fullName evidence="2">NADH-FMN oxidoreductase RutF, flavin reductase (DIM6/NTAB) family</fullName>
    </submittedName>
</protein>
<evidence type="ECO:0000313" key="3">
    <source>
        <dbReference type="Proteomes" id="UP000186019"/>
    </source>
</evidence>
<dbReference type="SMART" id="SM00903">
    <property type="entry name" value="Flavin_Reduct"/>
    <property type="match status" value="1"/>
</dbReference>
<feature type="domain" description="Flavin reductase like" evidence="1">
    <location>
        <begin position="18"/>
        <end position="171"/>
    </location>
</feature>
<gene>
    <name evidence="2" type="ORF">SAMN05421666_2838</name>
</gene>
<dbReference type="Gene3D" id="2.30.110.10">
    <property type="entry name" value="Electron Transport, Fmn-binding Protein, Chain A"/>
    <property type="match status" value="1"/>
</dbReference>
<evidence type="ECO:0000313" key="2">
    <source>
        <dbReference type="EMBL" id="SIS23126.1"/>
    </source>
</evidence>
<organism evidence="2 3">
    <name type="scientific">Roseovarius nanhaiticus</name>
    <dbReference type="NCBI Taxonomy" id="573024"/>
    <lineage>
        <taxon>Bacteria</taxon>
        <taxon>Pseudomonadati</taxon>
        <taxon>Pseudomonadota</taxon>
        <taxon>Alphaproteobacteria</taxon>
        <taxon>Rhodobacterales</taxon>
        <taxon>Roseobacteraceae</taxon>
        <taxon>Roseovarius</taxon>
    </lineage>
</organism>
<dbReference type="RefSeq" id="WP_076534947.1">
    <property type="nucleotide sequence ID" value="NZ_FOAC01000002.1"/>
</dbReference>